<dbReference type="Pfam" id="PF01661">
    <property type="entry name" value="Macro"/>
    <property type="match status" value="1"/>
</dbReference>
<sequence length="485" mass="57589">MSGNKKLKKKARKHHKIKLKKKFGIIPYDPKISEEVKSIVFKKTTKLQSQEKRRKKYHCGEDFTSVEDIDTWETFILKNIGDDEVLISHDQFPIDSALNKKVALWHGNMVKLEIDAVVNAARSSLLGGGGIDGAIHEAAGQKLREECSRLNCCNHGDTKITTGHLLPAKYILHSVGPIGENKKLLTKCYQSLLNLLIKCKLKTVGLCGISSGLYGYPLEKAVHVALHTTRKWLEKKKNADKVDKIVFVTYLTKEWDVYKRLMPIYFPFDPKKVKKIPKTSEKLKNTKENENENEKEKKENENENEKEKKEMRKKKKKKKEKKKEKEKDKDKKKKKEKKKEKEIENENEKEIEKEKKIKEQEEVEEKEKYTKKKEKKTKQNNKEKRKEKKKDRDMDKKEKENKKEEGKKKEIKKNEREINKEKRKENKKKTNIKETKKEEEKEKHTKKKEKEKKQNNKEKRKEKKKETDTDTKKKKKKERRNEKRK</sequence>
<dbReference type="PROSITE" id="PS51154">
    <property type="entry name" value="MACRO"/>
    <property type="match status" value="1"/>
</dbReference>
<dbReference type="InterPro" id="IPR002589">
    <property type="entry name" value="Macro_dom"/>
</dbReference>
<feature type="compositionally biased region" description="Basic and acidic residues" evidence="1">
    <location>
        <begin position="278"/>
        <end position="310"/>
    </location>
</feature>
<gene>
    <name evidence="3" type="ORF">M0813_09217</name>
</gene>
<dbReference type="CDD" id="cd02908">
    <property type="entry name" value="Macro_OAADPr_deacetylase"/>
    <property type="match status" value="1"/>
</dbReference>
<evidence type="ECO:0000256" key="1">
    <source>
        <dbReference type="SAM" id="MobiDB-lite"/>
    </source>
</evidence>
<feature type="compositionally biased region" description="Basic residues" evidence="1">
    <location>
        <begin position="369"/>
        <end position="379"/>
    </location>
</feature>
<dbReference type="SMART" id="SM00506">
    <property type="entry name" value="A1pp"/>
    <property type="match status" value="1"/>
</dbReference>
<feature type="compositionally biased region" description="Basic residues" evidence="1">
    <location>
        <begin position="311"/>
        <end position="322"/>
    </location>
</feature>
<dbReference type="Gene3D" id="3.40.220.10">
    <property type="entry name" value="Leucine Aminopeptidase, subunit E, domain 1"/>
    <property type="match status" value="1"/>
</dbReference>
<feature type="region of interest" description="Disordered" evidence="1">
    <location>
        <begin position="277"/>
        <end position="485"/>
    </location>
</feature>
<evidence type="ECO:0000259" key="2">
    <source>
        <dbReference type="PROSITE" id="PS51154"/>
    </source>
</evidence>
<dbReference type="PANTHER" id="PTHR11106">
    <property type="entry name" value="GANGLIOSIDE INDUCED DIFFERENTIATION ASSOCIATED PROTEIN 2-RELATED"/>
    <property type="match status" value="1"/>
</dbReference>
<feature type="compositionally biased region" description="Basic and acidic residues" evidence="1">
    <location>
        <begin position="431"/>
        <end position="443"/>
    </location>
</feature>
<dbReference type="SUPFAM" id="SSF52949">
    <property type="entry name" value="Macro domain-like"/>
    <property type="match status" value="1"/>
</dbReference>
<keyword evidence="4" id="KW-1185">Reference proteome</keyword>
<accession>A0ABQ8X7K5</accession>
<feature type="compositionally biased region" description="Basic and acidic residues" evidence="1">
    <location>
        <begin position="339"/>
        <end position="368"/>
    </location>
</feature>
<feature type="domain" description="Macro" evidence="2">
    <location>
        <begin position="89"/>
        <end position="266"/>
    </location>
</feature>
<dbReference type="PANTHER" id="PTHR11106:SF27">
    <property type="entry name" value="MACRO DOMAIN-CONTAINING PROTEIN"/>
    <property type="match status" value="1"/>
</dbReference>
<feature type="compositionally biased region" description="Basic residues" evidence="1">
    <location>
        <begin position="472"/>
        <end position="485"/>
    </location>
</feature>
<protein>
    <submittedName>
        <fullName evidence="3">Adp-ribose glycohydrolase macrod2</fullName>
    </submittedName>
</protein>
<proteinExistence type="predicted"/>
<feature type="compositionally biased region" description="Basic and acidic residues" evidence="1">
    <location>
        <begin position="451"/>
        <end position="471"/>
    </location>
</feature>
<comment type="caution">
    <text evidence="3">The sequence shown here is derived from an EMBL/GenBank/DDBJ whole genome shotgun (WGS) entry which is preliminary data.</text>
</comment>
<dbReference type="Proteomes" id="UP001150062">
    <property type="component" value="Unassembled WGS sequence"/>
</dbReference>
<dbReference type="InterPro" id="IPR043472">
    <property type="entry name" value="Macro_dom-like"/>
</dbReference>
<dbReference type="EMBL" id="JAOAOG010000330">
    <property type="protein sequence ID" value="KAJ6228079.1"/>
    <property type="molecule type" value="Genomic_DNA"/>
</dbReference>
<evidence type="ECO:0000313" key="3">
    <source>
        <dbReference type="EMBL" id="KAJ6228079.1"/>
    </source>
</evidence>
<feature type="compositionally biased region" description="Basic and acidic residues" evidence="1">
    <location>
        <begin position="380"/>
        <end position="424"/>
    </location>
</feature>
<organism evidence="3 4">
    <name type="scientific">Anaeramoeba flamelloides</name>
    <dbReference type="NCBI Taxonomy" id="1746091"/>
    <lineage>
        <taxon>Eukaryota</taxon>
        <taxon>Metamonada</taxon>
        <taxon>Anaeramoebidae</taxon>
        <taxon>Anaeramoeba</taxon>
    </lineage>
</organism>
<reference evidence="3" key="1">
    <citation type="submission" date="2022-08" db="EMBL/GenBank/DDBJ databases">
        <title>Novel sulfate-reducing endosymbionts in the free-living metamonad Anaeramoeba.</title>
        <authorList>
            <person name="Jerlstrom-Hultqvist J."/>
            <person name="Cepicka I."/>
            <person name="Gallot-Lavallee L."/>
            <person name="Salas-Leiva D."/>
            <person name="Curtis B.A."/>
            <person name="Zahonova K."/>
            <person name="Pipaliya S."/>
            <person name="Dacks J."/>
            <person name="Roger A.J."/>
        </authorList>
    </citation>
    <scope>NUCLEOTIDE SEQUENCE</scope>
    <source>
        <strain evidence="3">Schooner1</strain>
    </source>
</reference>
<evidence type="ECO:0000313" key="4">
    <source>
        <dbReference type="Proteomes" id="UP001150062"/>
    </source>
</evidence>
<name>A0ABQ8X7K5_9EUKA</name>